<dbReference type="GO" id="GO:0019632">
    <property type="term" value="P:shikimate metabolic process"/>
    <property type="evidence" value="ECO:0007669"/>
    <property type="project" value="TreeGrafter"/>
</dbReference>
<dbReference type="Proteomes" id="UP000270112">
    <property type="component" value="Unassembled WGS sequence"/>
</dbReference>
<evidence type="ECO:0000313" key="7">
    <source>
        <dbReference type="Proteomes" id="UP000270112"/>
    </source>
</evidence>
<dbReference type="Gene3D" id="3.40.50.10860">
    <property type="entry name" value="Leucine Dehydrogenase, chain A, domain 1"/>
    <property type="match status" value="1"/>
</dbReference>
<evidence type="ECO:0000313" key="5">
    <source>
        <dbReference type="EMBL" id="RNM43416.1"/>
    </source>
</evidence>
<keyword evidence="6" id="KW-1185">Reference proteome</keyword>
<dbReference type="InterPro" id="IPR046346">
    <property type="entry name" value="Aminoacid_DH-like_N_sf"/>
</dbReference>
<dbReference type="PANTHER" id="PTHR21089">
    <property type="entry name" value="SHIKIMATE DEHYDROGENASE"/>
    <property type="match status" value="1"/>
</dbReference>
<protein>
    <submittedName>
        <fullName evidence="5">Shikimate dehydrogenase</fullName>
    </submittedName>
</protein>
<dbReference type="InterPro" id="IPR022893">
    <property type="entry name" value="Shikimate_DH_fam"/>
</dbReference>
<dbReference type="InterPro" id="IPR036291">
    <property type="entry name" value="NAD(P)-bd_dom_sf"/>
</dbReference>
<dbReference type="GO" id="GO:0009073">
    <property type="term" value="P:aromatic amino acid family biosynthetic process"/>
    <property type="evidence" value="ECO:0007669"/>
    <property type="project" value="UniProtKB-KW"/>
</dbReference>
<dbReference type="EMBL" id="PPTT01000002">
    <property type="protein sequence ID" value="RDB71377.1"/>
    <property type="molecule type" value="Genomic_DNA"/>
</dbReference>
<reference evidence="5" key="3">
    <citation type="journal article" date="2019" name="Microbiol. Resour. Announc.">
        <title>Draft Genome Sequences of Type Strains of Gordonibacter faecihominis, Paraeggerthella hongkongensis, Parvibacter caecicola,Slackia equolifaciens, Slackia faecicanis, and Slackia isoflavoniconvertens.</title>
        <authorList>
            <person name="Danylec N."/>
            <person name="Stoll D.A."/>
            <person name="Dotsch A."/>
            <person name="Huch M."/>
        </authorList>
    </citation>
    <scope>NUCLEOTIDE SEQUENCE</scope>
    <source>
        <strain evidence="5">DSM 16107</strain>
    </source>
</reference>
<gene>
    <name evidence="4" type="ORF">C1876_01085</name>
    <name evidence="5" type="ORF">DMP09_00555</name>
</gene>
<keyword evidence="2" id="KW-0028">Amino-acid biosynthesis</keyword>
<feature type="domain" description="Shikimate dehydrogenase substrate binding N-terminal" evidence="3">
    <location>
        <begin position="14"/>
        <end position="93"/>
    </location>
</feature>
<keyword evidence="2" id="KW-0057">Aromatic amino acid biosynthesis</keyword>
<dbReference type="Gene3D" id="3.40.50.720">
    <property type="entry name" value="NAD(P)-binding Rossmann-like Domain"/>
    <property type="match status" value="1"/>
</dbReference>
<evidence type="ECO:0000313" key="4">
    <source>
        <dbReference type="EMBL" id="RDB71377.1"/>
    </source>
</evidence>
<evidence type="ECO:0000256" key="1">
    <source>
        <dbReference type="ARBA" id="ARBA00004871"/>
    </source>
</evidence>
<reference evidence="4 6" key="1">
    <citation type="journal article" date="2018" name="Elife">
        <title>Discovery and characterization of a prevalent human gut bacterial enzyme sufficient for the inactivation of a family of plant toxins.</title>
        <authorList>
            <person name="Koppel N."/>
            <person name="Bisanz J.E."/>
            <person name="Pandelia M.E."/>
            <person name="Turnbaugh P.J."/>
            <person name="Balskus E.P."/>
        </authorList>
    </citation>
    <scope>NUCLEOTIDE SEQUENCE [LARGE SCALE GENOMIC DNA]</scope>
    <source>
        <strain evidence="4 6">DSM 16107</strain>
    </source>
</reference>
<comment type="pathway">
    <text evidence="1">Metabolic intermediate biosynthesis; chorismate biosynthesis; chorismate from D-erythrose 4-phosphate and phosphoenolpyruvate: step 4/7.</text>
</comment>
<organism evidence="5 7">
    <name type="scientific">Eggerthella sinensis</name>
    <dbReference type="NCBI Taxonomy" id="242230"/>
    <lineage>
        <taxon>Bacteria</taxon>
        <taxon>Bacillati</taxon>
        <taxon>Actinomycetota</taxon>
        <taxon>Coriobacteriia</taxon>
        <taxon>Eggerthellales</taxon>
        <taxon>Eggerthellaceae</taxon>
        <taxon>Eggerthella</taxon>
    </lineage>
</organism>
<dbReference type="SUPFAM" id="SSF51735">
    <property type="entry name" value="NAD(P)-binding Rossmann-fold domains"/>
    <property type="match status" value="1"/>
</dbReference>
<proteinExistence type="predicted"/>
<name>A0A3N0J352_9ACTN</name>
<dbReference type="EMBL" id="QICC01000001">
    <property type="protein sequence ID" value="RNM43416.1"/>
    <property type="molecule type" value="Genomic_DNA"/>
</dbReference>
<dbReference type="SUPFAM" id="SSF53223">
    <property type="entry name" value="Aminoacid dehydrogenase-like, N-terminal domain"/>
    <property type="match status" value="1"/>
</dbReference>
<dbReference type="AlphaFoldDB" id="A0A3N0J352"/>
<dbReference type="RefSeq" id="WP_114544884.1">
    <property type="nucleotide sequence ID" value="NZ_JAQEEH010000180.1"/>
</dbReference>
<dbReference type="PANTHER" id="PTHR21089:SF1">
    <property type="entry name" value="BIFUNCTIONAL 3-DEHYDROQUINATE DEHYDRATASE_SHIKIMATE DEHYDROGENASE, CHLOROPLASTIC"/>
    <property type="match status" value="1"/>
</dbReference>
<dbReference type="Proteomes" id="UP000253817">
    <property type="component" value="Unassembled WGS sequence"/>
</dbReference>
<evidence type="ECO:0000313" key="6">
    <source>
        <dbReference type="Proteomes" id="UP000253817"/>
    </source>
</evidence>
<dbReference type="GO" id="GO:0009423">
    <property type="term" value="P:chorismate biosynthetic process"/>
    <property type="evidence" value="ECO:0007669"/>
    <property type="project" value="TreeGrafter"/>
</dbReference>
<dbReference type="CDD" id="cd01065">
    <property type="entry name" value="NAD_bind_Shikimate_DH"/>
    <property type="match status" value="1"/>
</dbReference>
<evidence type="ECO:0000259" key="3">
    <source>
        <dbReference type="Pfam" id="PF08501"/>
    </source>
</evidence>
<evidence type="ECO:0000256" key="2">
    <source>
        <dbReference type="ARBA" id="ARBA00023141"/>
    </source>
</evidence>
<dbReference type="InterPro" id="IPR013708">
    <property type="entry name" value="Shikimate_DH-bd_N"/>
</dbReference>
<comment type="caution">
    <text evidence="5">The sequence shown here is derived from an EMBL/GenBank/DDBJ whole genome shotgun (WGS) entry which is preliminary data.</text>
</comment>
<reference evidence="7" key="2">
    <citation type="submission" date="2018-05" db="EMBL/GenBank/DDBJ databases">
        <title>Genome Sequencing of selected type strains of the family Eggerthellaceae.</title>
        <authorList>
            <person name="Danylec N."/>
            <person name="Stoll D.A."/>
            <person name="Doetsch A."/>
            <person name="Huch M."/>
        </authorList>
    </citation>
    <scope>NUCLEOTIDE SEQUENCE [LARGE SCALE GENOMIC DNA]</scope>
    <source>
        <strain evidence="7">DSM 16107</strain>
    </source>
</reference>
<dbReference type="OrthoDB" id="9776868at2"/>
<accession>A0A3N0J352</accession>
<dbReference type="Pfam" id="PF08501">
    <property type="entry name" value="Shikimate_dh_N"/>
    <property type="match status" value="1"/>
</dbReference>
<dbReference type="GO" id="GO:0004764">
    <property type="term" value="F:shikimate 3-dehydrogenase (NADP+) activity"/>
    <property type="evidence" value="ECO:0007669"/>
    <property type="project" value="InterPro"/>
</dbReference>
<sequence length="314" mass="33175">MTDTAARPAEHLYLLGHPIAHSLSPAMYNAVYERLGLPWRYELADCATEDEARAFLDARDFLSINITTPYKPLAFAAATAKAATAKLALGANVLVKKGNALIGFNTDGQGCVSYLERTGFSFAGKRVAVCGTGPTALSILHACAVAGADVVMLVGRDKERSRSVLESYVERFGLLANATVDLPAAQAHHRSFRTAYERTTFKFGSYTTSTKALAAVDLVVNATPLGMNEGDDAPFDTALLRVGQTVFDAVYGHGETALVQAARAAGCTVHDGAGMLVAQAVATVHAVCDLAEVDVSLSDDELFALMADAAHFDL</sequence>